<evidence type="ECO:0000313" key="2">
    <source>
        <dbReference type="EMBL" id="PIZ38195.1"/>
    </source>
</evidence>
<protein>
    <recommendedName>
        <fullName evidence="4">Vitamin K epoxide reductase domain-containing protein</fullName>
    </recommendedName>
</protein>
<organism evidence="2 3">
    <name type="scientific">Candidatus Aquicultor secundus</name>
    <dbReference type="NCBI Taxonomy" id="1973895"/>
    <lineage>
        <taxon>Bacteria</taxon>
        <taxon>Bacillati</taxon>
        <taxon>Actinomycetota</taxon>
        <taxon>Candidatus Aquicultoria</taxon>
        <taxon>Candidatus Aquicultorales</taxon>
        <taxon>Candidatus Aquicultoraceae</taxon>
        <taxon>Candidatus Aquicultor</taxon>
    </lineage>
</organism>
<keyword evidence="1" id="KW-0472">Membrane</keyword>
<feature type="transmembrane region" description="Helical" evidence="1">
    <location>
        <begin position="76"/>
        <end position="97"/>
    </location>
</feature>
<reference evidence="3" key="1">
    <citation type="submission" date="2017-09" db="EMBL/GenBank/DDBJ databases">
        <title>Depth-based differentiation of microbial function through sediment-hosted aquifers and enrichment of novel symbionts in the deep terrestrial subsurface.</title>
        <authorList>
            <person name="Probst A.J."/>
            <person name="Ladd B."/>
            <person name="Jarett J.K."/>
            <person name="Geller-Mcgrath D.E."/>
            <person name="Sieber C.M.K."/>
            <person name="Emerson J.B."/>
            <person name="Anantharaman K."/>
            <person name="Thomas B.C."/>
            <person name="Malmstrom R."/>
            <person name="Stieglmeier M."/>
            <person name="Klingl A."/>
            <person name="Woyke T."/>
            <person name="Ryan C.M."/>
            <person name="Banfield J.F."/>
        </authorList>
    </citation>
    <scope>NUCLEOTIDE SEQUENCE [LARGE SCALE GENOMIC DNA]</scope>
</reference>
<keyword evidence="1" id="KW-1133">Transmembrane helix</keyword>
<dbReference type="AlphaFoldDB" id="A0A2M7T7G0"/>
<evidence type="ECO:0000256" key="1">
    <source>
        <dbReference type="SAM" id="Phobius"/>
    </source>
</evidence>
<dbReference type="EMBL" id="PFNG01000157">
    <property type="protein sequence ID" value="PIZ38195.1"/>
    <property type="molecule type" value="Genomic_DNA"/>
</dbReference>
<sequence length="142" mass="15619">MKLSRFSRITPALLLINALLLVYTAWLKYNGDACPSCNDLSSFEINGIYIASVGAFASLVLAGLYIATSFRKGLKLLLFILSAVFASLASYLQVIQFYSADDYCYFCLAAAVLFYIAFCAISFEVLIMPRLLIAMKTTTSEA</sequence>
<accession>A0A2M7T7G0</accession>
<gene>
    <name evidence="2" type="ORF">COY37_06635</name>
</gene>
<feature type="transmembrane region" description="Helical" evidence="1">
    <location>
        <begin position="48"/>
        <end position="67"/>
    </location>
</feature>
<feature type="transmembrane region" description="Helical" evidence="1">
    <location>
        <begin position="103"/>
        <end position="127"/>
    </location>
</feature>
<comment type="caution">
    <text evidence="2">The sequence shown here is derived from an EMBL/GenBank/DDBJ whole genome shotgun (WGS) entry which is preliminary data.</text>
</comment>
<proteinExistence type="predicted"/>
<dbReference type="Proteomes" id="UP000230956">
    <property type="component" value="Unassembled WGS sequence"/>
</dbReference>
<keyword evidence="1" id="KW-0812">Transmembrane</keyword>
<dbReference type="RefSeq" id="WP_286678781.1">
    <property type="nucleotide sequence ID" value="NZ_MNXI01000104.1"/>
</dbReference>
<evidence type="ECO:0008006" key="4">
    <source>
        <dbReference type="Google" id="ProtNLM"/>
    </source>
</evidence>
<evidence type="ECO:0000313" key="3">
    <source>
        <dbReference type="Proteomes" id="UP000230956"/>
    </source>
</evidence>
<dbReference type="Gene3D" id="1.20.1440.130">
    <property type="entry name" value="VKOR domain"/>
    <property type="match status" value="1"/>
</dbReference>
<name>A0A2M7T7G0_9ACTN</name>
<dbReference type="InterPro" id="IPR038354">
    <property type="entry name" value="VKOR_sf"/>
</dbReference>